<dbReference type="EMBL" id="CP002009">
    <property type="protein sequence ID" value="ADG12993.1"/>
    <property type="molecule type" value="Genomic_DNA"/>
</dbReference>
<dbReference type="InterPro" id="IPR003806">
    <property type="entry name" value="ATP-grasp_PylC-type"/>
</dbReference>
<organism evidence="3 4">
    <name type="scientific">Methanocaldococcus infernus (strain DSM 11812 / JCM 15783 / ME)</name>
    <dbReference type="NCBI Taxonomy" id="573063"/>
    <lineage>
        <taxon>Archaea</taxon>
        <taxon>Methanobacteriati</taxon>
        <taxon>Methanobacteriota</taxon>
        <taxon>Methanomada group</taxon>
        <taxon>Methanococci</taxon>
        <taxon>Methanococcales</taxon>
        <taxon>Methanocaldococcaceae</taxon>
        <taxon>Methanocaldococcus</taxon>
    </lineage>
</organism>
<dbReference type="GO" id="GO:0005524">
    <property type="term" value="F:ATP binding"/>
    <property type="evidence" value="ECO:0007669"/>
    <property type="project" value="UniProtKB-UniRule"/>
</dbReference>
<dbReference type="STRING" id="573063.Metin_0323"/>
<dbReference type="PROSITE" id="PS50975">
    <property type="entry name" value="ATP_GRASP"/>
    <property type="match status" value="1"/>
</dbReference>
<evidence type="ECO:0000313" key="3">
    <source>
        <dbReference type="EMBL" id="ADG12993.1"/>
    </source>
</evidence>
<feature type="domain" description="ATP-grasp" evidence="2">
    <location>
        <begin position="113"/>
        <end position="280"/>
    </location>
</feature>
<dbReference type="InterPro" id="IPR011761">
    <property type="entry name" value="ATP-grasp"/>
</dbReference>
<dbReference type="KEGG" id="mif:Metin_0323"/>
<keyword evidence="1" id="KW-0067">ATP-binding</keyword>
<evidence type="ECO:0000256" key="1">
    <source>
        <dbReference type="PROSITE-ProRule" id="PRU00409"/>
    </source>
</evidence>
<protein>
    <recommendedName>
        <fullName evidence="2">ATP-grasp domain-containing protein</fullName>
    </recommendedName>
</protein>
<dbReference type="Proteomes" id="UP000002061">
    <property type="component" value="Chromosome"/>
</dbReference>
<keyword evidence="4" id="KW-1185">Reference proteome</keyword>
<sequence length="345" mass="40151">MKVLVVGVNTRPIANSLKRANYYVCSVSYYAPEDLLADEIYYFINKDRHGKFSENYREELLTRKVNEIHEEFDYILIGSGVFERENSKVYDWDNVLGTEPKKIKELSYKPRIYRELKRLGYEVPEFRVAKNYKDLEKFLDEFNKAVVKPPSGSGGFIRKITSLDNLKNIKFPILIQELIEGKSFSANFINNIFICYNKQIIINGLYSGNRTPYPLNGEIWKKLLDIKEIFDIKGMWGVDFILKDNNVFILDINPRLLGTFETIEMASKTNLSRALINNLEVKPKSTVIKRIVFSKRRVRAKIKPCKFVFDIPKFGAIIEKGEPLATVIANRNLKSVIKKIYEWCI</sequence>
<gene>
    <name evidence="3" type="ordered locus">Metin_0323</name>
</gene>
<accession>D5VQZ0</accession>
<dbReference type="eggNOG" id="arCOG01595">
    <property type="taxonomic scope" value="Archaea"/>
</dbReference>
<dbReference type="GO" id="GO:0046872">
    <property type="term" value="F:metal ion binding"/>
    <property type="evidence" value="ECO:0007669"/>
    <property type="project" value="InterPro"/>
</dbReference>
<evidence type="ECO:0000313" key="4">
    <source>
        <dbReference type="Proteomes" id="UP000002061"/>
    </source>
</evidence>
<dbReference type="HOGENOM" id="CLU_057102_0_0_2"/>
<proteinExistence type="predicted"/>
<dbReference type="Pfam" id="PF02655">
    <property type="entry name" value="ATP-grasp_3"/>
    <property type="match status" value="1"/>
</dbReference>
<evidence type="ECO:0000259" key="2">
    <source>
        <dbReference type="PROSITE" id="PS50975"/>
    </source>
</evidence>
<dbReference type="AlphaFoldDB" id="D5VQZ0"/>
<dbReference type="OrthoDB" id="11959at2157"/>
<name>D5VQZ0_METIM</name>
<reference evidence="3" key="1">
    <citation type="submission" date="2010-04" db="EMBL/GenBank/DDBJ databases">
        <title>Complete sequence of Methanocaldococcus infernus ME.</title>
        <authorList>
            <consortium name="US DOE Joint Genome Institute"/>
            <person name="Lucas S."/>
            <person name="Copeland A."/>
            <person name="Lapidus A."/>
            <person name="Cheng J.-F."/>
            <person name="Bruce D."/>
            <person name="Goodwin L."/>
            <person name="Pitluck S."/>
            <person name="Munk A.C."/>
            <person name="Detter J.C."/>
            <person name="Han C."/>
            <person name="Tapia R."/>
            <person name="Land M."/>
            <person name="Hauser L."/>
            <person name="Kyrpides N."/>
            <person name="Mikhailova N."/>
            <person name="Sieprawska-Lupa M."/>
            <person name="Whitman W.B."/>
            <person name="Woyke T."/>
        </authorList>
    </citation>
    <scope>NUCLEOTIDE SEQUENCE [LARGE SCALE GENOMIC DNA]</scope>
    <source>
        <strain evidence="3">ME</strain>
    </source>
</reference>
<dbReference type="PIRSF" id="PIRSF016817">
    <property type="entry name" value="UCP016817_carboligase"/>
    <property type="match status" value="1"/>
</dbReference>
<dbReference type="InterPro" id="IPR016677">
    <property type="entry name" value="UCP016817_carboligase"/>
</dbReference>
<dbReference type="Gene3D" id="3.30.470.20">
    <property type="entry name" value="ATP-grasp fold, B domain"/>
    <property type="match status" value="1"/>
</dbReference>
<keyword evidence="1" id="KW-0547">Nucleotide-binding</keyword>
<dbReference type="SUPFAM" id="SSF56059">
    <property type="entry name" value="Glutathione synthetase ATP-binding domain-like"/>
    <property type="match status" value="1"/>
</dbReference>